<dbReference type="GO" id="GO:0005524">
    <property type="term" value="F:ATP binding"/>
    <property type="evidence" value="ECO:0007669"/>
    <property type="project" value="UniProtKB-KW"/>
</dbReference>
<dbReference type="InterPro" id="IPR014001">
    <property type="entry name" value="Helicase_ATP-bd"/>
</dbReference>
<keyword evidence="8" id="KW-1185">Reference proteome</keyword>
<dbReference type="PROSITE" id="PS51192">
    <property type="entry name" value="HELICASE_ATP_BIND_1"/>
    <property type="match status" value="1"/>
</dbReference>
<dbReference type="PROSITE" id="PS51194">
    <property type="entry name" value="HELICASE_CTER"/>
    <property type="match status" value="1"/>
</dbReference>
<evidence type="ECO:0000256" key="1">
    <source>
        <dbReference type="ARBA" id="ARBA00022741"/>
    </source>
</evidence>
<dbReference type="Pfam" id="PF00270">
    <property type="entry name" value="DEAD"/>
    <property type="match status" value="1"/>
</dbReference>
<protein>
    <submittedName>
        <fullName evidence="7">ATP-dependent DNA helicase RecQ</fullName>
        <ecNumber evidence="7">3.6.4.12</ecNumber>
    </submittedName>
</protein>
<dbReference type="GO" id="GO:0043138">
    <property type="term" value="F:3'-5' DNA helicase activity"/>
    <property type="evidence" value="ECO:0007669"/>
    <property type="project" value="TreeGrafter"/>
</dbReference>
<dbReference type="GO" id="GO:0043590">
    <property type="term" value="C:bacterial nucleoid"/>
    <property type="evidence" value="ECO:0007669"/>
    <property type="project" value="TreeGrafter"/>
</dbReference>
<evidence type="ECO:0000313" key="7">
    <source>
        <dbReference type="EMBL" id="MBP2077830.1"/>
    </source>
</evidence>
<dbReference type="InterPro" id="IPR001650">
    <property type="entry name" value="Helicase_C-like"/>
</dbReference>
<evidence type="ECO:0000313" key="8">
    <source>
        <dbReference type="Proteomes" id="UP001138793"/>
    </source>
</evidence>
<sequence length="516" mass="60062">MQQHALNLEDALQTYFQYDTFRIGQKEIIQDVLAGKDVLGILPTGSGKSICYQLPARIEEGLTIVVSPLISLMIDQVKQLKATNFKEVVAINSFMSPTERRNVYQNLVNYKLIYVSPELLQQQELLNRLKQIHVRLFVIDEAHCISQWGHEFRPDYLKLSATIKELNDPTVLALSATATPEVQSDIMNALEKPAMIKRIYPMDRENIAFILEEVSNDHEKIDRLISIFNTYHVPALIYFTSRLAAENTASILTQRLANRDVAFYHGGMEQVDRVSIQQQFMNDQLDIICCTSAFGMGINKSNIRLIIHFHIPLQLEAYIQEVGRAGRDGKSSVGVLLFSQRDAIIPNHIIQNELPDETDLKNVFHYLYTISQTETKNPVDEQIEEQLQLNENHWKFFKYQLEKHGMINNNYIVYQENDWKIAYHSIEQVIKQRMQYKEEKLHEVLSWVQSKNCLRKDLYQSFQSSYRQSMYQCCSNCGFSWNDWKPEKTNKTIEKNADWKERLKNLLLVGETHETN</sequence>
<proteinExistence type="predicted"/>
<dbReference type="InterPro" id="IPR011545">
    <property type="entry name" value="DEAD/DEAH_box_helicase_dom"/>
</dbReference>
<evidence type="ECO:0000259" key="6">
    <source>
        <dbReference type="PROSITE" id="PS51194"/>
    </source>
</evidence>
<dbReference type="PANTHER" id="PTHR13710:SF84">
    <property type="entry name" value="ATP-DEPENDENT DNA HELICASE RECS-RELATED"/>
    <property type="match status" value="1"/>
</dbReference>
<dbReference type="SUPFAM" id="SSF52540">
    <property type="entry name" value="P-loop containing nucleoside triphosphate hydrolases"/>
    <property type="match status" value="1"/>
</dbReference>
<comment type="caution">
    <text evidence="7">The sequence shown here is derived from an EMBL/GenBank/DDBJ whole genome shotgun (WGS) entry which is preliminary data.</text>
</comment>
<dbReference type="EC" id="3.6.4.12" evidence="7"/>
<keyword evidence="1" id="KW-0547">Nucleotide-binding</keyword>
<dbReference type="InterPro" id="IPR027417">
    <property type="entry name" value="P-loop_NTPase"/>
</dbReference>
<dbReference type="GO" id="GO:0009378">
    <property type="term" value="F:four-way junction helicase activity"/>
    <property type="evidence" value="ECO:0007669"/>
    <property type="project" value="TreeGrafter"/>
</dbReference>
<reference evidence="7" key="1">
    <citation type="submission" date="2021-03" db="EMBL/GenBank/DDBJ databases">
        <title>Genomic Encyclopedia of Type Strains, Phase IV (KMG-IV): sequencing the most valuable type-strain genomes for metagenomic binning, comparative biology and taxonomic classification.</title>
        <authorList>
            <person name="Goeker M."/>
        </authorList>
    </citation>
    <scope>NUCLEOTIDE SEQUENCE</scope>
    <source>
        <strain evidence="7">DSM 107338</strain>
    </source>
</reference>
<dbReference type="GO" id="GO:0030894">
    <property type="term" value="C:replisome"/>
    <property type="evidence" value="ECO:0007669"/>
    <property type="project" value="TreeGrafter"/>
</dbReference>
<dbReference type="AlphaFoldDB" id="A0A9X1CFN3"/>
<evidence type="ECO:0000259" key="5">
    <source>
        <dbReference type="PROSITE" id="PS51192"/>
    </source>
</evidence>
<keyword evidence="2 7" id="KW-0378">Hydrolase</keyword>
<evidence type="ECO:0000256" key="3">
    <source>
        <dbReference type="ARBA" id="ARBA00022806"/>
    </source>
</evidence>
<name>A0A9X1CFN3_9BACI</name>
<dbReference type="SMART" id="SM00490">
    <property type="entry name" value="HELICc"/>
    <property type="match status" value="1"/>
</dbReference>
<dbReference type="Pfam" id="PF00271">
    <property type="entry name" value="Helicase_C"/>
    <property type="match status" value="1"/>
</dbReference>
<dbReference type="InterPro" id="IPR036388">
    <property type="entry name" value="WH-like_DNA-bd_sf"/>
</dbReference>
<dbReference type="SMART" id="SM00487">
    <property type="entry name" value="DEXDc"/>
    <property type="match status" value="1"/>
</dbReference>
<dbReference type="PANTHER" id="PTHR13710">
    <property type="entry name" value="DNA HELICASE RECQ FAMILY MEMBER"/>
    <property type="match status" value="1"/>
</dbReference>
<dbReference type="Proteomes" id="UP001138793">
    <property type="component" value="Unassembled WGS sequence"/>
</dbReference>
<evidence type="ECO:0000256" key="2">
    <source>
        <dbReference type="ARBA" id="ARBA00022801"/>
    </source>
</evidence>
<dbReference type="GO" id="GO:0006310">
    <property type="term" value="P:DNA recombination"/>
    <property type="evidence" value="ECO:0007669"/>
    <property type="project" value="InterPro"/>
</dbReference>
<keyword evidence="3 7" id="KW-0347">Helicase</keyword>
<dbReference type="Gene3D" id="3.40.50.300">
    <property type="entry name" value="P-loop containing nucleotide triphosphate hydrolases"/>
    <property type="match status" value="2"/>
</dbReference>
<dbReference type="EMBL" id="JAGGMB010000005">
    <property type="protein sequence ID" value="MBP2077830.1"/>
    <property type="molecule type" value="Genomic_DNA"/>
</dbReference>
<dbReference type="GO" id="GO:0006281">
    <property type="term" value="P:DNA repair"/>
    <property type="evidence" value="ECO:0007669"/>
    <property type="project" value="TreeGrafter"/>
</dbReference>
<dbReference type="FunFam" id="3.40.50.300:FF:001363">
    <property type="entry name" value="ATP-dependent DNA helicase RecQ"/>
    <property type="match status" value="1"/>
</dbReference>
<feature type="domain" description="Helicase C-terminal" evidence="6">
    <location>
        <begin position="220"/>
        <end position="387"/>
    </location>
</feature>
<feature type="domain" description="Helicase ATP-binding" evidence="5">
    <location>
        <begin position="29"/>
        <end position="196"/>
    </location>
</feature>
<dbReference type="RefSeq" id="WP_149476462.1">
    <property type="nucleotide sequence ID" value="NZ_JAGGMB010000005.1"/>
</dbReference>
<dbReference type="OrthoDB" id="9763310at2"/>
<dbReference type="GO" id="GO:0005737">
    <property type="term" value="C:cytoplasm"/>
    <property type="evidence" value="ECO:0007669"/>
    <property type="project" value="TreeGrafter"/>
</dbReference>
<gene>
    <name evidence="7" type="ORF">J2Z64_002085</name>
</gene>
<dbReference type="Gene3D" id="1.10.10.10">
    <property type="entry name" value="Winged helix-like DNA-binding domain superfamily/Winged helix DNA-binding domain"/>
    <property type="match status" value="1"/>
</dbReference>
<keyword evidence="4" id="KW-0067">ATP-binding</keyword>
<dbReference type="GO" id="GO:0016787">
    <property type="term" value="F:hydrolase activity"/>
    <property type="evidence" value="ECO:0007669"/>
    <property type="project" value="UniProtKB-KW"/>
</dbReference>
<dbReference type="NCBIfam" id="TIGR00614">
    <property type="entry name" value="recQ_fam"/>
    <property type="match status" value="1"/>
</dbReference>
<evidence type="ECO:0000256" key="4">
    <source>
        <dbReference type="ARBA" id="ARBA00022840"/>
    </source>
</evidence>
<dbReference type="GO" id="GO:0003676">
    <property type="term" value="F:nucleic acid binding"/>
    <property type="evidence" value="ECO:0007669"/>
    <property type="project" value="InterPro"/>
</dbReference>
<dbReference type="CDD" id="cd17920">
    <property type="entry name" value="DEXHc_RecQ"/>
    <property type="match status" value="1"/>
</dbReference>
<organism evidence="7 8">
    <name type="scientific">Oceanobacillus polygoni</name>
    <dbReference type="NCBI Taxonomy" id="1235259"/>
    <lineage>
        <taxon>Bacteria</taxon>
        <taxon>Bacillati</taxon>
        <taxon>Bacillota</taxon>
        <taxon>Bacilli</taxon>
        <taxon>Bacillales</taxon>
        <taxon>Bacillaceae</taxon>
        <taxon>Oceanobacillus</taxon>
    </lineage>
</organism>
<accession>A0A9X1CFN3</accession>
<dbReference type="InterPro" id="IPR004589">
    <property type="entry name" value="DNA_helicase_ATP-dep_RecQ"/>
</dbReference>